<evidence type="ECO:0000313" key="3">
    <source>
        <dbReference type="EMBL" id="OIQ97150.1"/>
    </source>
</evidence>
<dbReference type="PANTHER" id="PTHR44858:SF1">
    <property type="entry name" value="UDP-N-ACETYLGLUCOSAMINE--PEPTIDE N-ACETYLGLUCOSAMINYLTRANSFERASE SPINDLY-RELATED"/>
    <property type="match status" value="1"/>
</dbReference>
<proteinExistence type="predicted"/>
<dbReference type="Gene3D" id="1.25.40.10">
    <property type="entry name" value="Tetratricopeptide repeat domain"/>
    <property type="match status" value="5"/>
</dbReference>
<name>A0A1J5RMA0_9ZZZZ</name>
<protein>
    <submittedName>
        <fullName evidence="3">TPR repeat-containing protein YrrB</fullName>
    </submittedName>
</protein>
<dbReference type="AlphaFoldDB" id="A0A1J5RMA0"/>
<organism evidence="3">
    <name type="scientific">mine drainage metagenome</name>
    <dbReference type="NCBI Taxonomy" id="410659"/>
    <lineage>
        <taxon>unclassified sequences</taxon>
        <taxon>metagenomes</taxon>
        <taxon>ecological metagenomes</taxon>
    </lineage>
</organism>
<dbReference type="Pfam" id="PF13414">
    <property type="entry name" value="TPR_11"/>
    <property type="match status" value="1"/>
</dbReference>
<dbReference type="InterPro" id="IPR019734">
    <property type="entry name" value="TPR_rpt"/>
</dbReference>
<dbReference type="InterPro" id="IPR013105">
    <property type="entry name" value="TPR_2"/>
</dbReference>
<evidence type="ECO:0000256" key="1">
    <source>
        <dbReference type="ARBA" id="ARBA00022737"/>
    </source>
</evidence>
<evidence type="ECO:0000256" key="2">
    <source>
        <dbReference type="ARBA" id="ARBA00022803"/>
    </source>
</evidence>
<dbReference type="Pfam" id="PF13432">
    <property type="entry name" value="TPR_16"/>
    <property type="match status" value="4"/>
</dbReference>
<dbReference type="PROSITE" id="PS50005">
    <property type="entry name" value="TPR"/>
    <property type="match status" value="9"/>
</dbReference>
<keyword evidence="1" id="KW-0677">Repeat</keyword>
<dbReference type="InterPro" id="IPR011990">
    <property type="entry name" value="TPR-like_helical_dom_sf"/>
</dbReference>
<keyword evidence="2" id="KW-0802">TPR repeat</keyword>
<reference evidence="3" key="1">
    <citation type="submission" date="2016-10" db="EMBL/GenBank/DDBJ databases">
        <title>Sequence of Gallionella enrichment culture.</title>
        <authorList>
            <person name="Poehlein A."/>
            <person name="Muehling M."/>
            <person name="Daniel R."/>
        </authorList>
    </citation>
    <scope>NUCLEOTIDE SEQUENCE</scope>
</reference>
<dbReference type="Pfam" id="PF07719">
    <property type="entry name" value="TPR_2"/>
    <property type="match status" value="1"/>
</dbReference>
<dbReference type="InterPro" id="IPR002201">
    <property type="entry name" value="Glyco_trans_9"/>
</dbReference>
<dbReference type="InterPro" id="IPR050498">
    <property type="entry name" value="Ycf3"/>
</dbReference>
<dbReference type="SUPFAM" id="SSF53756">
    <property type="entry name" value="UDP-Glycosyltransferase/glycogen phosphorylase"/>
    <property type="match status" value="1"/>
</dbReference>
<gene>
    <name evidence="3" type="primary">yrrB_11</name>
    <name evidence="3" type="ORF">GALL_208500</name>
</gene>
<sequence length="693" mass="75743">MRADYDGAMNFAMLYHNIFSAGIFDTIAKQNRGRIRAFSQPGSAMPSPASLFDQGLAHHQSGRLAEAEALYQAVLAADPHHADSLHLLGVIACQRRAPETAVELISRAIARKGGVAAYHSNLGSALLDLERAEEAEAAFRTALELQPEYAEAWCNLAAALLELRRFAEAEAAARRALALRPDHAEAHLNLGMAEMRLKRLPEAAARFRAALELAPRLAKAHRNLGVVLKELNQLDEALLCYGRALLLEPDSPDTHLNLGNLLLAQRRYQEALGAAEETLRLKPGAPLAYLCLGNALDALGRHDEALAAFEQALAHNPAFAEALSNKGNVLKELARFDEAEAACRAAIALKPHYAQAHSNLGNVFKEQNRLDEALACYDRALELDPDYAQGHLNRGITRLLRGEEALGWPDYAWRWRLSDWPDRARLDSRPLWRGEEGRGRSILVFPEQGLGDQINYCRHVPQLLARGWRVVLECAPPLAALFAGFSGVTVVPSGQPLPDTDCQCPMLSLPRYLPTPQGPYLTADPARAALWRQRLDALPGRKVGLVWRGNPAMRRDRNRSLSPDAFAPLAALPGLTPVILQKDARPEELAALNLPPPALVAGPALPDFAETAALIAGLDLVVTVDTAVCHLAGALGRPVWTLIEFAPDWRWRLEGESTPLYPGMTLLRQPAPRQWGPVLAAAQARLARFSTPS</sequence>
<dbReference type="EMBL" id="MLJW01000137">
    <property type="protein sequence ID" value="OIQ97150.1"/>
    <property type="molecule type" value="Genomic_DNA"/>
</dbReference>
<dbReference type="Gene3D" id="3.40.50.2000">
    <property type="entry name" value="Glycogen Phosphorylase B"/>
    <property type="match status" value="1"/>
</dbReference>
<dbReference type="SUPFAM" id="SSF48452">
    <property type="entry name" value="TPR-like"/>
    <property type="match status" value="2"/>
</dbReference>
<dbReference type="SMART" id="SM00028">
    <property type="entry name" value="TPR"/>
    <property type="match status" value="10"/>
</dbReference>
<comment type="caution">
    <text evidence="3">The sequence shown here is derived from an EMBL/GenBank/DDBJ whole genome shotgun (WGS) entry which is preliminary data.</text>
</comment>
<dbReference type="PROSITE" id="PS50293">
    <property type="entry name" value="TPR_REGION"/>
    <property type="match status" value="3"/>
</dbReference>
<dbReference type="PANTHER" id="PTHR44858">
    <property type="entry name" value="TETRATRICOPEPTIDE REPEAT PROTEIN 6"/>
    <property type="match status" value="1"/>
</dbReference>
<dbReference type="Pfam" id="PF01075">
    <property type="entry name" value="Glyco_transf_9"/>
    <property type="match status" value="1"/>
</dbReference>
<accession>A0A1J5RMA0</accession>
<dbReference type="GO" id="GO:0016757">
    <property type="term" value="F:glycosyltransferase activity"/>
    <property type="evidence" value="ECO:0007669"/>
    <property type="project" value="InterPro"/>
</dbReference>